<dbReference type="HOGENOM" id="CLU_2663880_0_0_5"/>
<gene>
    <name evidence="2" type="ORF">S58_44900</name>
</gene>
<evidence type="ECO:0000313" key="3">
    <source>
        <dbReference type="Proteomes" id="UP000011841"/>
    </source>
</evidence>
<name>M4ZVV7_9BRAD</name>
<evidence type="ECO:0000256" key="1">
    <source>
        <dbReference type="SAM" id="Phobius"/>
    </source>
</evidence>
<accession>M4ZVV7</accession>
<organism evidence="2 3">
    <name type="scientific">Bradyrhizobium oligotrophicum S58</name>
    <dbReference type="NCBI Taxonomy" id="1245469"/>
    <lineage>
        <taxon>Bacteria</taxon>
        <taxon>Pseudomonadati</taxon>
        <taxon>Pseudomonadota</taxon>
        <taxon>Alphaproteobacteria</taxon>
        <taxon>Hyphomicrobiales</taxon>
        <taxon>Nitrobacteraceae</taxon>
        <taxon>Bradyrhizobium</taxon>
    </lineage>
</organism>
<proteinExistence type="predicted"/>
<keyword evidence="1" id="KW-1133">Transmembrane helix</keyword>
<keyword evidence="3" id="KW-1185">Reference proteome</keyword>
<keyword evidence="1" id="KW-0812">Transmembrane</keyword>
<reference evidence="2 3" key="1">
    <citation type="journal article" date="2013" name="Appl. Environ. Microbiol.">
        <title>Genome analysis suggests that the soil oligotrophic bacterium Agromonas oligotrophica (Bradyrhizobium oligotrophicum) is a nitrogen-fixing symbiont of Aeschynomene indica.</title>
        <authorList>
            <person name="Okubo T."/>
            <person name="Fukushima S."/>
            <person name="Itakura M."/>
            <person name="Oshima K."/>
            <person name="Longtonglang A."/>
            <person name="Teaumroong N."/>
            <person name="Mitsui H."/>
            <person name="Hattori M."/>
            <person name="Hattori R."/>
            <person name="Hattori T."/>
            <person name="Minamisawa K."/>
        </authorList>
    </citation>
    <scope>NUCLEOTIDE SEQUENCE [LARGE SCALE GENOMIC DNA]</scope>
    <source>
        <strain evidence="2 3">S58</strain>
    </source>
</reference>
<dbReference type="eggNOG" id="ENOG5032PGM">
    <property type="taxonomic scope" value="Bacteria"/>
</dbReference>
<dbReference type="AlphaFoldDB" id="M4ZVV7"/>
<feature type="transmembrane region" description="Helical" evidence="1">
    <location>
        <begin position="54"/>
        <end position="74"/>
    </location>
</feature>
<evidence type="ECO:0000313" key="2">
    <source>
        <dbReference type="EMBL" id="BAM90475.1"/>
    </source>
</evidence>
<protein>
    <submittedName>
        <fullName evidence="2">Uncharacterized protein</fullName>
    </submittedName>
</protein>
<dbReference type="PATRIC" id="fig|1245469.3.peg.4595"/>
<sequence>MNAEWGLAKRTSKWGVPSKIPAAVACVFAQRRVVSSVQGGNGMKEATKRATSEALAHMLAVTSMIVIASVLFYGR</sequence>
<dbReference type="Proteomes" id="UP000011841">
    <property type="component" value="Chromosome"/>
</dbReference>
<dbReference type="KEGG" id="aol:S58_44900"/>
<dbReference type="EMBL" id="AP012603">
    <property type="protein sequence ID" value="BAM90475.1"/>
    <property type="molecule type" value="Genomic_DNA"/>
</dbReference>
<keyword evidence="1" id="KW-0472">Membrane</keyword>